<keyword evidence="5" id="KW-1185">Reference proteome</keyword>
<feature type="domain" description="PhoD-like phosphatase metallophosphatase" evidence="3">
    <location>
        <begin position="170"/>
        <end position="518"/>
    </location>
</feature>
<keyword evidence="2" id="KW-0732">Signal</keyword>
<dbReference type="PANTHER" id="PTHR43606">
    <property type="entry name" value="PHOSPHATASE, PUTATIVE (AFU_ORTHOLOGUE AFUA_6G08710)-RELATED"/>
    <property type="match status" value="1"/>
</dbReference>
<evidence type="ECO:0000313" key="4">
    <source>
        <dbReference type="EMBL" id="RJT82214.1"/>
    </source>
</evidence>
<dbReference type="PROSITE" id="PS51318">
    <property type="entry name" value="TAT"/>
    <property type="match status" value="1"/>
</dbReference>
<dbReference type="CDD" id="cd07389">
    <property type="entry name" value="MPP_PhoD"/>
    <property type="match status" value="1"/>
</dbReference>
<comment type="caution">
    <text evidence="4">The sequence shown here is derived from an EMBL/GenBank/DDBJ whole genome shotgun (WGS) entry which is preliminary data.</text>
</comment>
<dbReference type="InterPro" id="IPR029052">
    <property type="entry name" value="Metallo-depent_PP-like"/>
</dbReference>
<sequence>MNSISRRSIVKGTAAAVGIAVTGTAPAHAAVRASPISLVHKRLSLPSGISTGDVTPNSAILWSRASGPGQLIAKLRAVDDDGRLLRGSGSFDRVIKGGWATPESDFTAKIQAGQLPPGTRFDLTLHFEDNDGNHSEAGEGTFSTAPGSGRGGTGTGPARAARRRNQSFVWTGDTAGQGWGINEEIGGMRGYAAMHATHPDFFIHSGDTIYADGPIAETVTEQDGQIWRNLVTDGVHKVAETLDEFRGRHRYNMRDANIRAMYADVPVIAQWDDHETHNNWYPGEIIDDPRYTVRDVDVLAARGRRAWQEYMPIADARAMRPGTGFEATRIYRKTARGPQLDVFSLDMRSFKSPNTAGLEPQETPLLGEDQVQWLIREVSRSTATWKVIAADLPIGIIVPDGQAQESMANRDDGEPLGRELELARILKAFKDNNVSNVVFVTADVHYCAAHHYSPDRAAFKDFNPFWEFVAGPISAGSFGPSPMDLTFGPRVDFAKSGTFANQSPRTGDNQFFGHMDIDEDGALSASLRDANGAVLYTQNLAPEH</sequence>
<accession>A0A3A5M6S9</accession>
<reference evidence="4 5" key="1">
    <citation type="submission" date="2018-09" db="EMBL/GenBank/DDBJ databases">
        <title>Novel species of Arthrobacter.</title>
        <authorList>
            <person name="Liu Q."/>
            <person name="Xin Y.-H."/>
        </authorList>
    </citation>
    <scope>NUCLEOTIDE SEQUENCE [LARGE SCALE GENOMIC DNA]</scope>
    <source>
        <strain evidence="4 5">Hz2</strain>
    </source>
</reference>
<dbReference type="OrthoDB" id="3497025at2"/>
<organism evidence="4 5">
    <name type="scientific">Arthrobacter cheniae</name>
    <dbReference type="NCBI Taxonomy" id="1258888"/>
    <lineage>
        <taxon>Bacteria</taxon>
        <taxon>Bacillati</taxon>
        <taxon>Actinomycetota</taxon>
        <taxon>Actinomycetes</taxon>
        <taxon>Micrococcales</taxon>
        <taxon>Micrococcaceae</taxon>
        <taxon>Arthrobacter</taxon>
    </lineage>
</organism>
<dbReference type="Gene3D" id="3.60.21.70">
    <property type="entry name" value="PhoD-like phosphatase"/>
    <property type="match status" value="1"/>
</dbReference>
<name>A0A3A5M6S9_9MICC</name>
<feature type="region of interest" description="Disordered" evidence="1">
    <location>
        <begin position="129"/>
        <end position="165"/>
    </location>
</feature>
<dbReference type="Pfam" id="PF09423">
    <property type="entry name" value="PhoD"/>
    <property type="match status" value="1"/>
</dbReference>
<dbReference type="InterPro" id="IPR038607">
    <property type="entry name" value="PhoD-like_sf"/>
</dbReference>
<evidence type="ECO:0000256" key="1">
    <source>
        <dbReference type="SAM" id="MobiDB-lite"/>
    </source>
</evidence>
<dbReference type="SUPFAM" id="SSF56300">
    <property type="entry name" value="Metallo-dependent phosphatases"/>
    <property type="match status" value="1"/>
</dbReference>
<dbReference type="InterPro" id="IPR006311">
    <property type="entry name" value="TAT_signal"/>
</dbReference>
<dbReference type="AlphaFoldDB" id="A0A3A5M6S9"/>
<evidence type="ECO:0000313" key="5">
    <source>
        <dbReference type="Proteomes" id="UP000272560"/>
    </source>
</evidence>
<dbReference type="Proteomes" id="UP000272560">
    <property type="component" value="Unassembled WGS sequence"/>
</dbReference>
<gene>
    <name evidence="4" type="ORF">D6T63_03400</name>
</gene>
<dbReference type="RefSeq" id="WP_120148029.1">
    <property type="nucleotide sequence ID" value="NZ_QZVT01000002.1"/>
</dbReference>
<dbReference type="InterPro" id="IPR052900">
    <property type="entry name" value="Phospholipid_Metab_Enz"/>
</dbReference>
<dbReference type="InterPro" id="IPR018946">
    <property type="entry name" value="PhoD-like_MPP"/>
</dbReference>
<feature type="signal peptide" evidence="2">
    <location>
        <begin position="1"/>
        <end position="29"/>
    </location>
</feature>
<dbReference type="PANTHER" id="PTHR43606:SF1">
    <property type="entry name" value="PHOD-LIKE PHOSPHATASE METALLOPHOSPHATASE DOMAIN-CONTAINING PROTEIN"/>
    <property type="match status" value="1"/>
</dbReference>
<protein>
    <submittedName>
        <fullName evidence="4">Alkaline phosphatase</fullName>
    </submittedName>
</protein>
<dbReference type="Gene3D" id="2.60.40.380">
    <property type="entry name" value="Purple acid phosphatase-like, N-terminal"/>
    <property type="match status" value="1"/>
</dbReference>
<dbReference type="EMBL" id="QZVT01000002">
    <property type="protein sequence ID" value="RJT82214.1"/>
    <property type="molecule type" value="Genomic_DNA"/>
</dbReference>
<proteinExistence type="predicted"/>
<evidence type="ECO:0000256" key="2">
    <source>
        <dbReference type="SAM" id="SignalP"/>
    </source>
</evidence>
<evidence type="ECO:0000259" key="3">
    <source>
        <dbReference type="Pfam" id="PF09423"/>
    </source>
</evidence>
<feature type="chain" id="PRO_5017294413" evidence="2">
    <location>
        <begin position="30"/>
        <end position="544"/>
    </location>
</feature>